<sequence>MSKTYTLKDEVYLVLVKYFKGSITRLNKSDLDDLINNTYKKKDIRPIKPELLKELKKILKARDKYDIDFIFPKWSKDKIIIKEKLKEIFPKENKLKVADPKPIADWADIKEDTIDEEPVKPVKKVEKKPNKDAKDITYIAEHIEWSDNLIFYPNKNFKRVKRHGETGKWILKDNILTLNWTKWEPEVFHTEDNGQTFIDDKGSTLTLRKLTIIPKWFKLPIKEPVKESKEPVKESVKEPIKDKKPDNVLEYNKDYKYVLSQRKAYVDFINTDFYDKLMEDVDASMFKNYQKFVRGYLSLESPYRGLLVYHGLGTGKTATSIITTEGLSNMRINTLLPKSLKDNYINEIKDNRFTGDTYDINNNNWFFFTMEEIQSNQSVLDYIKKSNLSRAFISNVIKSTRAEIKSLYKDKYKTLIKEIVNGIFIKIEDVYIKDKEIFTVSGILVPNKLLKSYDNVNTLSEIQLIQLNKQIHELVLNKYNFIHSNALPRITEKQLKEIGINNDDLANKILNKNADKKPTDRQEIMNELIEKYIKNKKKNILSPFHNEVIVIDEVHNLISQITNGRGPSVVFYDWIVESVNTKIVFLSGTPIINSPSEIAYLFNMLKGKLHVYDFVIKMTGDIDEITNKLKEIFYSKISCIEQLNVKKYKGKIIISFIKTRSNFANILDDDIVKTIRYNDYSFDEFMKQIYIGLHKFTDDKLIYPSQKEFKHISKKDKNAMINGKETIFDEETGVIFNKNHKLFELYDDNQTKIDLTNNENFMEYFFDDKYDIQPRKKVLLRRMLMGLISYYPIDRSAISYMPEIKEPHIDIPLYKNHSITKKINLVPCYMSLEQYNQYEIAYNKEVESDLKKVSKKNMYEDEFFHYYSATRQTCNIAYSEPDLKGEESYNVMKQNNNFSENLSLYSPKMYEIMKNIGRFIEADKPTGKVLLYSVYKSDGGSGGFEQVLKAHGYEKYDYKSENIDKLIKTNNKKKRYTFITGDEDEIDKEENKIAYNNIENINGEYIQVMIISQSGAEGISLTCVRQVHILEPYWNNVRMDQVFGRAIRRNSHIGPDTNNPWLPKSKQNVEQYLYLCLFPDGNNTKDIFKSIKELKWTIANDIEYIDDDFEQYLLNEHKSVYILIQNILNIKLSSRPESTDEMLFNIMERKYNINEKLNDIIKESSVDCIKHTTDDPILNNKCVQFSEKLQNEMAYFPGIDSDELNKIDNKQLISTFSYFIKPDTIVVSSTTSKEQIYSYYKINPRYKDEDARYIKENGDLLCDFYSFQNKFFVYENSKYHLNSKITNKFSVVQSIYNLPPEDEIYNEQISKWEFPRLDKIKLDKYLVGYKIKYNINDKLFFMPLNNHDLDIYKLYDYKTYLDNKYEITDDNKYIIIHYNNNFYESI</sequence>
<dbReference type="InterPro" id="IPR001650">
    <property type="entry name" value="Helicase_C-like"/>
</dbReference>
<protein>
    <recommendedName>
        <fullName evidence="1">Helicase C-terminal domain-containing protein</fullName>
    </recommendedName>
</protein>
<dbReference type="SMART" id="SM00490">
    <property type="entry name" value="HELICc"/>
    <property type="match status" value="1"/>
</dbReference>
<proteinExistence type="predicted"/>
<organism evidence="2">
    <name type="scientific">viral metagenome</name>
    <dbReference type="NCBI Taxonomy" id="1070528"/>
    <lineage>
        <taxon>unclassified sequences</taxon>
        <taxon>metagenomes</taxon>
        <taxon>organismal metagenomes</taxon>
    </lineage>
</organism>
<feature type="domain" description="Helicase C-terminal" evidence="1">
    <location>
        <begin position="961"/>
        <end position="1050"/>
    </location>
</feature>
<dbReference type="InterPro" id="IPR027417">
    <property type="entry name" value="P-loop_NTPase"/>
</dbReference>
<reference evidence="2" key="1">
    <citation type="journal article" date="2020" name="Nature">
        <title>Giant virus diversity and host interactions through global metagenomics.</title>
        <authorList>
            <person name="Schulz F."/>
            <person name="Roux S."/>
            <person name="Paez-Espino D."/>
            <person name="Jungbluth S."/>
            <person name="Walsh D.A."/>
            <person name="Denef V.J."/>
            <person name="McMahon K.D."/>
            <person name="Konstantinidis K.T."/>
            <person name="Eloe-Fadrosh E.A."/>
            <person name="Kyrpides N.C."/>
            <person name="Woyke T."/>
        </authorList>
    </citation>
    <scope>NUCLEOTIDE SEQUENCE</scope>
    <source>
        <strain evidence="2">GVMAG-M-3300020187-37</strain>
    </source>
</reference>
<dbReference type="Pfam" id="PF00271">
    <property type="entry name" value="Helicase_C"/>
    <property type="match status" value="1"/>
</dbReference>
<evidence type="ECO:0000313" key="2">
    <source>
        <dbReference type="EMBL" id="QHS99646.1"/>
    </source>
</evidence>
<accession>A0A6C0C5L7</accession>
<name>A0A6C0C5L7_9ZZZZ</name>
<dbReference type="SUPFAM" id="SSF52540">
    <property type="entry name" value="P-loop containing nucleoside triphosphate hydrolases"/>
    <property type="match status" value="2"/>
</dbReference>
<evidence type="ECO:0000259" key="1">
    <source>
        <dbReference type="SMART" id="SM00490"/>
    </source>
</evidence>
<dbReference type="Gene3D" id="3.40.50.300">
    <property type="entry name" value="P-loop containing nucleotide triphosphate hydrolases"/>
    <property type="match status" value="1"/>
</dbReference>
<dbReference type="EMBL" id="MN739345">
    <property type="protein sequence ID" value="QHS99646.1"/>
    <property type="molecule type" value="Genomic_DNA"/>
</dbReference>